<dbReference type="Proteomes" id="UP000192660">
    <property type="component" value="Unassembled WGS sequence"/>
</dbReference>
<proteinExistence type="predicted"/>
<evidence type="ECO:0000313" key="1">
    <source>
        <dbReference type="EMBL" id="SMC06305.1"/>
    </source>
</evidence>
<dbReference type="AlphaFoldDB" id="A0A1W1WJ84"/>
<name>A0A1W1WJ84_SULTA</name>
<accession>A0A1W1WJ84</accession>
<reference evidence="2" key="1">
    <citation type="submission" date="2017-04" db="EMBL/GenBank/DDBJ databases">
        <authorList>
            <person name="Varghese N."/>
            <person name="Submissions S."/>
        </authorList>
    </citation>
    <scope>NUCLEOTIDE SEQUENCE [LARGE SCALE GENOMIC DNA]</scope>
    <source>
        <strain evidence="2">DSM 9293</strain>
    </source>
</reference>
<evidence type="ECO:0000313" key="2">
    <source>
        <dbReference type="Proteomes" id="UP000192660"/>
    </source>
</evidence>
<organism evidence="1 2">
    <name type="scientific">Sulfobacillus thermosulfidooxidans (strain DSM 9293 / VKM B-1269 / AT-1)</name>
    <dbReference type="NCBI Taxonomy" id="929705"/>
    <lineage>
        <taxon>Bacteria</taxon>
        <taxon>Bacillati</taxon>
        <taxon>Bacillota</taxon>
        <taxon>Clostridia</taxon>
        <taxon>Eubacteriales</taxon>
        <taxon>Clostridiales Family XVII. Incertae Sedis</taxon>
        <taxon>Sulfobacillus</taxon>
    </lineage>
</organism>
<sequence>MMPKSRRLPVFPKSPQGEWKECDQCFGYGEDICQECEGEGCLRCGERGYTVCRICHGIGEVRIDEFTWIAVQS</sequence>
<dbReference type="EMBL" id="FWWY01000001">
    <property type="protein sequence ID" value="SMC06305.1"/>
    <property type="molecule type" value="Genomic_DNA"/>
</dbReference>
<keyword evidence="2" id="KW-1185">Reference proteome</keyword>
<gene>
    <name evidence="1" type="ORF">SAMN00768000_2744</name>
</gene>
<protein>
    <submittedName>
        <fullName evidence="1">Uncharacterized protein</fullName>
    </submittedName>
</protein>